<accession>F2RKX3</accession>
<keyword evidence="2" id="KW-1185">Reference proteome</keyword>
<organism evidence="1 2">
    <name type="scientific">Streptomyces venezuelae (strain ATCC 10712 / CBS 650.69 / DSM 40230 / JCM 4526 / NBRC 13096 / PD 04745)</name>
    <dbReference type="NCBI Taxonomy" id="953739"/>
    <lineage>
        <taxon>Bacteria</taxon>
        <taxon>Bacillati</taxon>
        <taxon>Actinomycetota</taxon>
        <taxon>Actinomycetes</taxon>
        <taxon>Kitasatosporales</taxon>
        <taxon>Streptomycetaceae</taxon>
        <taxon>Streptomyces</taxon>
    </lineage>
</organism>
<dbReference type="RefSeq" id="WP_015033280.1">
    <property type="nucleotide sequence ID" value="NC_018750.1"/>
</dbReference>
<dbReference type="Proteomes" id="UP000006854">
    <property type="component" value="Chromosome"/>
</dbReference>
<dbReference type="AlphaFoldDB" id="F2RKX3"/>
<dbReference type="PATRIC" id="fig|953739.5.peg.4234"/>
<name>F2RKX3_STRVP</name>
<dbReference type="HOGENOM" id="CLU_2848174_0_0_11"/>
<gene>
    <name evidence="1" type="ordered locus">SVEN_2076</name>
</gene>
<sequence length="65" mass="6870">MTAADNARLDVPLAELLAALRPGCLAEQAHQMDALDAAFARLACEHGDRCSTADTYPDWTPGKAA</sequence>
<dbReference type="GeneID" id="51862649"/>
<evidence type="ECO:0000313" key="2">
    <source>
        <dbReference type="Proteomes" id="UP000006854"/>
    </source>
</evidence>
<protein>
    <submittedName>
        <fullName evidence="1">Uncharacterized protein</fullName>
    </submittedName>
</protein>
<dbReference type="OrthoDB" id="4336722at2"/>
<dbReference type="KEGG" id="sve:SVEN_2076"/>
<proteinExistence type="predicted"/>
<dbReference type="EMBL" id="FR845719">
    <property type="protein sequence ID" value="CCA55362.1"/>
    <property type="molecule type" value="Genomic_DNA"/>
</dbReference>
<evidence type="ECO:0000313" key="1">
    <source>
        <dbReference type="EMBL" id="CCA55362.1"/>
    </source>
</evidence>
<dbReference type="STRING" id="953739.SVEN_2076"/>
<reference evidence="1 2" key="1">
    <citation type="journal article" date="2011" name="BMC Genomics">
        <title>Genome-wide analysis of the role of GlnR in Streptomyces venezuelae provides new insights into global nitrogen regulation in actinomycetes.</title>
        <authorList>
            <person name="Pullan S.T."/>
            <person name="Bibb M.J."/>
            <person name="Merrick M."/>
        </authorList>
    </citation>
    <scope>NUCLEOTIDE SEQUENCE [LARGE SCALE GENOMIC DNA]</scope>
    <source>
        <strain evidence="2">ATCC 10712 / CBS 650.69 / DSM 40230 / JCM 4526 / NBRC 13096 / PD 04745</strain>
    </source>
</reference>